<evidence type="ECO:0008006" key="5">
    <source>
        <dbReference type="Google" id="ProtNLM"/>
    </source>
</evidence>
<dbReference type="FunFam" id="1.25.40.10:FF:000344">
    <property type="entry name" value="Pentatricopeptide repeat-containing protein"/>
    <property type="match status" value="1"/>
</dbReference>
<reference evidence="3" key="1">
    <citation type="submission" date="2021-08" db="EMBL/GenBank/DDBJ databases">
        <title>WGS assembly of Ceratopteris richardii.</title>
        <authorList>
            <person name="Marchant D.B."/>
            <person name="Chen G."/>
            <person name="Jenkins J."/>
            <person name="Shu S."/>
            <person name="Leebens-Mack J."/>
            <person name="Grimwood J."/>
            <person name="Schmutz J."/>
            <person name="Soltis P."/>
            <person name="Soltis D."/>
            <person name="Chen Z.-H."/>
        </authorList>
    </citation>
    <scope>NUCLEOTIDE SEQUENCE</scope>
    <source>
        <strain evidence="3">Whitten #5841</strain>
        <tissue evidence="3">Leaf</tissue>
    </source>
</reference>
<dbReference type="Pfam" id="PF13812">
    <property type="entry name" value="PPR_3"/>
    <property type="match status" value="1"/>
</dbReference>
<dbReference type="Proteomes" id="UP000825935">
    <property type="component" value="Chromosome 7"/>
</dbReference>
<dbReference type="NCBIfam" id="TIGR00756">
    <property type="entry name" value="PPR"/>
    <property type="match status" value="3"/>
</dbReference>
<feature type="repeat" description="PPR" evidence="2">
    <location>
        <begin position="86"/>
        <end position="116"/>
    </location>
</feature>
<evidence type="ECO:0000256" key="1">
    <source>
        <dbReference type="ARBA" id="ARBA00022737"/>
    </source>
</evidence>
<feature type="repeat" description="PPR" evidence="2">
    <location>
        <begin position="117"/>
        <end position="151"/>
    </location>
</feature>
<dbReference type="Pfam" id="PF01535">
    <property type="entry name" value="PPR"/>
    <property type="match status" value="3"/>
</dbReference>
<name>A0A8T2UB06_CERRI</name>
<dbReference type="PROSITE" id="PS51375">
    <property type="entry name" value="PPR"/>
    <property type="match status" value="4"/>
</dbReference>
<proteinExistence type="predicted"/>
<gene>
    <name evidence="3" type="ORF">KP509_07G054600</name>
</gene>
<comment type="caution">
    <text evidence="3">The sequence shown here is derived from an EMBL/GenBank/DDBJ whole genome shotgun (WGS) entry which is preliminary data.</text>
</comment>
<organism evidence="3 4">
    <name type="scientific">Ceratopteris richardii</name>
    <name type="common">Triangle waterfern</name>
    <dbReference type="NCBI Taxonomy" id="49495"/>
    <lineage>
        <taxon>Eukaryota</taxon>
        <taxon>Viridiplantae</taxon>
        <taxon>Streptophyta</taxon>
        <taxon>Embryophyta</taxon>
        <taxon>Tracheophyta</taxon>
        <taxon>Polypodiopsida</taxon>
        <taxon>Polypodiidae</taxon>
        <taxon>Polypodiales</taxon>
        <taxon>Pteridineae</taxon>
        <taxon>Pteridaceae</taxon>
        <taxon>Parkerioideae</taxon>
        <taxon>Ceratopteris</taxon>
    </lineage>
</organism>
<dbReference type="Pfam" id="PF13041">
    <property type="entry name" value="PPR_2"/>
    <property type="match status" value="1"/>
</dbReference>
<dbReference type="InterPro" id="IPR002885">
    <property type="entry name" value="PPR_rpt"/>
</dbReference>
<sequence>MQWGGSLLRSLPQWTPKPWSSATSSCIDTTSHEYKALELLVNGREDGLHPDAYTYVNLLKACCSICDIALGKMLHTDACMTGSISNAFIGNILISMYGKCGDMKDAEAVFTQMPQRDIVSWNALLSAYVREGQGYRALQLYRQMQFEDSDCDTRTFMFVLRACTILAEAEDSVNTWRGRGLTRSMCVEIVQALHATVRRRRMIQSMHISNALVNFYVKCKMFHEAQNVISTLHKRDITIWTAQLSVCVQQGEGERALQMFRRMQEEGLTPDQVVFILAIQSCITIIERAESLPIQVEARTVISLEIGKALHADAHKEAISSFPNVLNTLLNLYGKCRALQEAEEVFESTSRCDIVSWTVMLLIYIKDGQGDRVLQLYQHLQKQHVPLNDAIYMCLLQACCLTGSLEICHHLYFELVANQIDADPSVATTIIQAYGSCARMLDAQEAFEMIMYPDFVLWTACINGHCEGGNSLASLALFERLNLERITPDIIIFSSVLLACKHAGLVDEALNIYVSLTATINLRPNLQHNGILIDLLGCAGNFKQVENILEQTTMHIDSTIGLSLLGSCIKHGNLKLAEKIFGTAIDQPGLETIAFILMSNLYVEFQH</sequence>
<dbReference type="GO" id="GO:0003723">
    <property type="term" value="F:RNA binding"/>
    <property type="evidence" value="ECO:0007669"/>
    <property type="project" value="InterPro"/>
</dbReference>
<dbReference type="EMBL" id="CM035412">
    <property type="protein sequence ID" value="KAH7433087.1"/>
    <property type="molecule type" value="Genomic_DNA"/>
</dbReference>
<feature type="repeat" description="PPR" evidence="2">
    <location>
        <begin position="236"/>
        <end position="270"/>
    </location>
</feature>
<dbReference type="PANTHER" id="PTHR47926">
    <property type="entry name" value="PENTATRICOPEPTIDE REPEAT-CONTAINING PROTEIN"/>
    <property type="match status" value="1"/>
</dbReference>
<keyword evidence="4" id="KW-1185">Reference proteome</keyword>
<evidence type="ECO:0000313" key="3">
    <source>
        <dbReference type="EMBL" id="KAH7433087.1"/>
    </source>
</evidence>
<accession>A0A8T2UB06</accession>
<dbReference type="GO" id="GO:0009451">
    <property type="term" value="P:RNA modification"/>
    <property type="evidence" value="ECO:0007669"/>
    <property type="project" value="InterPro"/>
</dbReference>
<dbReference type="AlphaFoldDB" id="A0A8T2UB06"/>
<dbReference type="OrthoDB" id="185373at2759"/>
<dbReference type="GO" id="GO:0048731">
    <property type="term" value="P:system development"/>
    <property type="evidence" value="ECO:0007669"/>
    <property type="project" value="UniProtKB-ARBA"/>
</dbReference>
<evidence type="ECO:0000256" key="2">
    <source>
        <dbReference type="PROSITE-ProRule" id="PRU00708"/>
    </source>
</evidence>
<keyword evidence="1" id="KW-0677">Repeat</keyword>
<dbReference type="Gene3D" id="1.25.40.10">
    <property type="entry name" value="Tetratricopeptide repeat domain"/>
    <property type="match status" value="4"/>
</dbReference>
<protein>
    <recommendedName>
        <fullName evidence="5">Pentatricopeptide repeat-containing protein</fullName>
    </recommendedName>
</protein>
<dbReference type="InterPro" id="IPR046960">
    <property type="entry name" value="PPR_At4g14850-like_plant"/>
</dbReference>
<feature type="repeat" description="PPR" evidence="2">
    <location>
        <begin position="353"/>
        <end position="387"/>
    </location>
</feature>
<dbReference type="FunFam" id="1.25.40.10:FF:000158">
    <property type="entry name" value="pentatricopeptide repeat-containing protein At2g33680"/>
    <property type="match status" value="1"/>
</dbReference>
<evidence type="ECO:0000313" key="4">
    <source>
        <dbReference type="Proteomes" id="UP000825935"/>
    </source>
</evidence>
<dbReference type="InterPro" id="IPR011990">
    <property type="entry name" value="TPR-like_helical_dom_sf"/>
</dbReference>